<dbReference type="EMBL" id="BAABBN010000007">
    <property type="protein sequence ID" value="GAA3928349.1"/>
    <property type="molecule type" value="Genomic_DNA"/>
</dbReference>
<dbReference type="Proteomes" id="UP001501565">
    <property type="component" value="Unassembled WGS sequence"/>
</dbReference>
<reference evidence="2" key="1">
    <citation type="journal article" date="2019" name="Int. J. Syst. Evol. Microbiol.">
        <title>The Global Catalogue of Microorganisms (GCM) 10K type strain sequencing project: providing services to taxonomists for standard genome sequencing and annotation.</title>
        <authorList>
            <consortium name="The Broad Institute Genomics Platform"/>
            <consortium name="The Broad Institute Genome Sequencing Center for Infectious Disease"/>
            <person name="Wu L."/>
            <person name="Ma J."/>
        </authorList>
    </citation>
    <scope>NUCLEOTIDE SEQUENCE [LARGE SCALE GENOMIC DNA]</scope>
    <source>
        <strain evidence="2">JCM 17551</strain>
    </source>
</reference>
<evidence type="ECO:0000313" key="1">
    <source>
        <dbReference type="EMBL" id="GAA3928349.1"/>
    </source>
</evidence>
<dbReference type="SUPFAM" id="SSF48239">
    <property type="entry name" value="Terpenoid cyclases/Protein prenyltransferases"/>
    <property type="match status" value="1"/>
</dbReference>
<name>A0ABP7MRC2_9GAMM</name>
<comment type="caution">
    <text evidence="1">The sequence shown here is derived from an EMBL/GenBank/DDBJ whole genome shotgun (WGS) entry which is preliminary data.</text>
</comment>
<dbReference type="InterPro" id="IPR008930">
    <property type="entry name" value="Terpenoid_cyclase/PrenylTrfase"/>
</dbReference>
<evidence type="ECO:0000313" key="2">
    <source>
        <dbReference type="Proteomes" id="UP001501565"/>
    </source>
</evidence>
<protein>
    <submittedName>
        <fullName evidence="1">Uncharacterized protein</fullName>
    </submittedName>
</protein>
<gene>
    <name evidence="1" type="ORF">GCM10022277_26080</name>
</gene>
<proteinExistence type="predicted"/>
<sequence length="350" mass="38849">MKVLHARVSSLLLIFVFGVSSVLLSEQVSASSRISSYSNENSTLVGLSERTNFKLLHQLRGGIDLVAPNGAVSPNQDGMKYVAAQREALWLIRNGIIHASADLVSKGVLAFDYAFKFQTKDGYFENGMGASPEAAVGADAFFLYSFCYAYLLLEKESAYSQQFNKMKYYKKNVENSVAWIAKNQDELFRQDRHTPNRLLFDAMAFYFAGKILRSSEYQDLGKTFINHALEAQRADGAFLEKGGHDSSYQGVCILNLSMLSFHVKGYLLKRDIAKAIKSSAAWMVSRINADGEISAEGNTRTGLGQEEQSGKLKDINYPEVALSLYYAASILEKTEYADKADAVVQYAISR</sequence>
<keyword evidence="2" id="KW-1185">Reference proteome</keyword>
<accession>A0ABP7MRC2</accession>
<organism evidence="1 2">
    <name type="scientific">Litoribacillus peritrichatus</name>
    <dbReference type="NCBI Taxonomy" id="718191"/>
    <lineage>
        <taxon>Bacteria</taxon>
        <taxon>Pseudomonadati</taxon>
        <taxon>Pseudomonadota</taxon>
        <taxon>Gammaproteobacteria</taxon>
        <taxon>Oceanospirillales</taxon>
        <taxon>Oceanospirillaceae</taxon>
        <taxon>Litoribacillus</taxon>
    </lineage>
</organism>